<feature type="signal peptide" evidence="1">
    <location>
        <begin position="1"/>
        <end position="19"/>
    </location>
</feature>
<sequence length="201" mass="21965">MRQAAAALLMAVTSLPAFAGCPTEADLNDSQPIFLDYDDGWRLELRKASDGAIVEHGRQANGESGYRIVSWNGIFVIDEIETLGPLNLRRSRVMTRLPEFKGIVLAPGSSFEVIGHAIFADGSPSEEATIAVEFGVDEQADIAGCSYEAIPVEATYGRGEESLATKMLFLPALQLSVPVWQREPDGRETAFTPKRFDSERE</sequence>
<dbReference type="PROSITE" id="PS51257">
    <property type="entry name" value="PROKAR_LIPOPROTEIN"/>
    <property type="match status" value="1"/>
</dbReference>
<dbReference type="Proteomes" id="UP001227126">
    <property type="component" value="Unassembled WGS sequence"/>
</dbReference>
<evidence type="ECO:0000313" key="3">
    <source>
        <dbReference type="Proteomes" id="UP001227126"/>
    </source>
</evidence>
<proteinExistence type="predicted"/>
<dbReference type="EMBL" id="JASNJE010000049">
    <property type="protein sequence ID" value="MDK3075742.1"/>
    <property type="molecule type" value="Genomic_DNA"/>
</dbReference>
<evidence type="ECO:0000256" key="1">
    <source>
        <dbReference type="SAM" id="SignalP"/>
    </source>
</evidence>
<evidence type="ECO:0000313" key="2">
    <source>
        <dbReference type="EMBL" id="MDK3075742.1"/>
    </source>
</evidence>
<keyword evidence="1" id="KW-0732">Signal</keyword>
<organism evidence="2 3">
    <name type="scientific">Sedimentitalea xiamensis</name>
    <dbReference type="NCBI Taxonomy" id="3050037"/>
    <lineage>
        <taxon>Bacteria</taxon>
        <taxon>Pseudomonadati</taxon>
        <taxon>Pseudomonadota</taxon>
        <taxon>Alphaproteobacteria</taxon>
        <taxon>Rhodobacterales</taxon>
        <taxon>Paracoccaceae</taxon>
        <taxon>Sedimentitalea</taxon>
    </lineage>
</organism>
<reference evidence="2 3" key="1">
    <citation type="submission" date="2023-05" db="EMBL/GenBank/DDBJ databases">
        <title>Sedimentitalea sp. nov. JM2-8.</title>
        <authorList>
            <person name="Huang J."/>
        </authorList>
    </citation>
    <scope>NUCLEOTIDE SEQUENCE [LARGE SCALE GENOMIC DNA]</scope>
    <source>
        <strain evidence="2 3">JM2-8</strain>
    </source>
</reference>
<comment type="caution">
    <text evidence="2">The sequence shown here is derived from an EMBL/GenBank/DDBJ whole genome shotgun (WGS) entry which is preliminary data.</text>
</comment>
<name>A0ABT7FKR6_9RHOB</name>
<dbReference type="RefSeq" id="WP_284487662.1">
    <property type="nucleotide sequence ID" value="NZ_JASNJE010000049.1"/>
</dbReference>
<protein>
    <submittedName>
        <fullName evidence="2">Uncharacterized protein</fullName>
    </submittedName>
</protein>
<keyword evidence="3" id="KW-1185">Reference proteome</keyword>
<feature type="chain" id="PRO_5045526667" evidence="1">
    <location>
        <begin position="20"/>
        <end position="201"/>
    </location>
</feature>
<accession>A0ABT7FKR6</accession>
<gene>
    <name evidence="2" type="ORF">QO034_22005</name>
</gene>